<keyword evidence="4 14" id="KW-0732">Signal</keyword>
<keyword evidence="10" id="KW-0325">Glycoprotein</keyword>
<evidence type="ECO:0000256" key="10">
    <source>
        <dbReference type="ARBA" id="ARBA00023180"/>
    </source>
</evidence>
<dbReference type="PROSITE" id="PS51892">
    <property type="entry name" value="SUBTILASE"/>
    <property type="match status" value="1"/>
</dbReference>
<dbReference type="SUPFAM" id="SSF49785">
    <property type="entry name" value="Galactose-binding domain-like"/>
    <property type="match status" value="1"/>
</dbReference>
<evidence type="ECO:0000256" key="6">
    <source>
        <dbReference type="ARBA" id="ARBA00022825"/>
    </source>
</evidence>
<dbReference type="SUPFAM" id="SSF54897">
    <property type="entry name" value="Protease propeptides/inhibitors"/>
    <property type="match status" value="1"/>
</dbReference>
<sequence length="720" mass="79320">MNLKFIGIDLTFLFMILYSTAKSVNGSEESQIYTDFLALKVQGGHENARQIAQDSGLYYHGQVGSLDDWYIFKQVPPTEGQHRRVRRSILNEIVGKLSSFKNVDFVDSQILLKRSRRDLVFDDPLYSHQWNLHGKYSSTDTCTYNINVTTLWRQNITGKNVVVTVVDDGVEHRHKDIVGNYDADASFDYNSNDKDPTPRPTSNNINKHGTRCAGQIAGSANNSVCGIGVAYNAKIGGIRMFDGPYVDSIEAASFSFKPQHIDIYSVSWGPDDNGRTVDGPRHLATKAIKNGIESGRGGLGSIYVFATGNGGKNKDHCGCDGFVSMVETMAISSVDYCGNIPFYAERCTGIMAVTYSSGSNPDKKITTIDLGGKCTNYFTGTSASAPVAAGIFALALEVNSNLTWRDMQQLVVHSSDKIKPRFQTWITNGAGHRVSEYFGFGSLNAGRLVEMAKNPNWKTLAQQRICKSNNFGQNQDIIRSSTLILKYNTTACSESSSYISKLEHVKIYVTLDSLPRGGLEISVQSPSGTIAPILRPRGKDLYASSFDNWGFLSVFFWDEDPVGEWTINIRQTSSRARTGKLSSVYLEWYGTVGNSTGTYTPKPEGSTTTPTKATPVIAPTSGNGFHFSTELILTIVFASLIVLAVVAGVIYKYLKGRSRRRRNGQVVAVMNNNGPVRRTFSNTSYIDDLSFTVTQSPPLSPTMTFSHHQPVFVEETDSRK</sequence>
<comment type="similarity">
    <text evidence="1">Belongs to the peptidase S8 family. Furin subfamily.</text>
</comment>
<evidence type="ECO:0000256" key="13">
    <source>
        <dbReference type="SAM" id="Phobius"/>
    </source>
</evidence>
<evidence type="ECO:0000256" key="7">
    <source>
        <dbReference type="ARBA" id="ARBA00022837"/>
    </source>
</evidence>
<evidence type="ECO:0000259" key="15">
    <source>
        <dbReference type="PROSITE" id="PS51829"/>
    </source>
</evidence>
<feature type="domain" description="P/Homo B" evidence="15">
    <location>
        <begin position="459"/>
        <end position="594"/>
    </location>
</feature>
<feature type="active site" description="Charge relay system" evidence="11 12">
    <location>
        <position position="167"/>
    </location>
</feature>
<evidence type="ECO:0000313" key="17">
    <source>
        <dbReference type="Proteomes" id="UP000594262"/>
    </source>
</evidence>
<keyword evidence="2 12" id="KW-0645">Protease</keyword>
<keyword evidence="13" id="KW-1133">Transmembrane helix</keyword>
<accession>A0A7M5VAS4</accession>
<protein>
    <recommendedName>
        <fullName evidence="15">P/Homo B domain-containing protein</fullName>
    </recommendedName>
</protein>
<evidence type="ECO:0000256" key="12">
    <source>
        <dbReference type="PROSITE-ProRule" id="PRU01240"/>
    </source>
</evidence>
<dbReference type="Gene3D" id="3.30.70.850">
    <property type="entry name" value="Peptidase S8, pro-domain"/>
    <property type="match status" value="1"/>
</dbReference>
<dbReference type="Pfam" id="PF01483">
    <property type="entry name" value="P_proprotein"/>
    <property type="match status" value="1"/>
</dbReference>
<dbReference type="InterPro" id="IPR022398">
    <property type="entry name" value="Peptidase_S8_His-AS"/>
</dbReference>
<keyword evidence="6 12" id="KW-0720">Serine protease</keyword>
<feature type="chain" id="PRO_5029774866" description="P/Homo B domain-containing protein" evidence="14">
    <location>
        <begin position="22"/>
        <end position="720"/>
    </location>
</feature>
<dbReference type="EnsemblMetazoa" id="CLYHEMT009165.1">
    <property type="protein sequence ID" value="CLYHEMP009165.1"/>
    <property type="gene ID" value="CLYHEMG009165"/>
</dbReference>
<keyword evidence="7" id="KW-0106">Calcium</keyword>
<dbReference type="OrthoDB" id="300641at2759"/>
<evidence type="ECO:0000313" key="16">
    <source>
        <dbReference type="EnsemblMetazoa" id="CLYHEMP009165.1"/>
    </source>
</evidence>
<dbReference type="Pfam" id="PF16470">
    <property type="entry name" value="S8_pro-domain"/>
    <property type="match status" value="1"/>
</dbReference>
<dbReference type="SUPFAM" id="SSF52743">
    <property type="entry name" value="Subtilisin-like"/>
    <property type="match status" value="1"/>
</dbReference>
<evidence type="ECO:0000256" key="14">
    <source>
        <dbReference type="SAM" id="SignalP"/>
    </source>
</evidence>
<feature type="active site" description="Charge relay system" evidence="11 12">
    <location>
        <position position="382"/>
    </location>
</feature>
<dbReference type="CDD" id="cd04059">
    <property type="entry name" value="Peptidases_S8_Protein_convertases_Kexins_Furin-like"/>
    <property type="match status" value="1"/>
</dbReference>
<organism evidence="16 17">
    <name type="scientific">Clytia hemisphaerica</name>
    <dbReference type="NCBI Taxonomy" id="252671"/>
    <lineage>
        <taxon>Eukaryota</taxon>
        <taxon>Metazoa</taxon>
        <taxon>Cnidaria</taxon>
        <taxon>Hydrozoa</taxon>
        <taxon>Hydroidolina</taxon>
        <taxon>Leptothecata</taxon>
        <taxon>Obeliida</taxon>
        <taxon>Clytiidae</taxon>
        <taxon>Clytia</taxon>
    </lineage>
</organism>
<feature type="signal peptide" evidence="14">
    <location>
        <begin position="1"/>
        <end position="21"/>
    </location>
</feature>
<dbReference type="Pfam" id="PF00082">
    <property type="entry name" value="Peptidase_S8"/>
    <property type="match status" value="1"/>
</dbReference>
<dbReference type="PROSITE" id="PS00137">
    <property type="entry name" value="SUBTILASE_HIS"/>
    <property type="match status" value="1"/>
</dbReference>
<evidence type="ECO:0000256" key="8">
    <source>
        <dbReference type="ARBA" id="ARBA00023145"/>
    </source>
</evidence>
<dbReference type="PANTHER" id="PTHR42884">
    <property type="entry name" value="PROPROTEIN CONVERTASE SUBTILISIN/KEXIN-RELATED"/>
    <property type="match status" value="1"/>
</dbReference>
<dbReference type="PRINTS" id="PR00723">
    <property type="entry name" value="SUBTILISIN"/>
</dbReference>
<dbReference type="PANTHER" id="PTHR42884:SF14">
    <property type="entry name" value="NEUROENDOCRINE CONVERTASE 1"/>
    <property type="match status" value="1"/>
</dbReference>
<dbReference type="GO" id="GO:0005802">
    <property type="term" value="C:trans-Golgi network"/>
    <property type="evidence" value="ECO:0007669"/>
    <property type="project" value="TreeGrafter"/>
</dbReference>
<evidence type="ECO:0000256" key="5">
    <source>
        <dbReference type="ARBA" id="ARBA00022801"/>
    </source>
</evidence>
<keyword evidence="13" id="KW-0812">Transmembrane</keyword>
<dbReference type="InterPro" id="IPR023828">
    <property type="entry name" value="Peptidase_S8_Ser-AS"/>
</dbReference>
<name>A0A7M5VAS4_9CNID</name>
<dbReference type="GO" id="GO:0016485">
    <property type="term" value="P:protein processing"/>
    <property type="evidence" value="ECO:0007669"/>
    <property type="project" value="TreeGrafter"/>
</dbReference>
<dbReference type="GO" id="GO:0004252">
    <property type="term" value="F:serine-type endopeptidase activity"/>
    <property type="evidence" value="ECO:0007669"/>
    <property type="project" value="UniProtKB-UniRule"/>
</dbReference>
<dbReference type="Gene3D" id="3.40.50.200">
    <property type="entry name" value="Peptidase S8/S53 domain"/>
    <property type="match status" value="1"/>
</dbReference>
<dbReference type="InterPro" id="IPR036852">
    <property type="entry name" value="Peptidase_S8/S53_dom_sf"/>
</dbReference>
<dbReference type="PROSITE" id="PS51829">
    <property type="entry name" value="P_HOMO_B"/>
    <property type="match status" value="1"/>
</dbReference>
<dbReference type="InterPro" id="IPR038466">
    <property type="entry name" value="S8_pro-domain_sf"/>
</dbReference>
<keyword evidence="17" id="KW-1185">Reference proteome</keyword>
<evidence type="ECO:0000256" key="11">
    <source>
        <dbReference type="PIRSR" id="PIRSR615500-1"/>
    </source>
</evidence>
<dbReference type="FunFam" id="3.40.50.200:FF:000021">
    <property type="entry name" value="Proprotein convertase subtilisin/kexin type 5a"/>
    <property type="match status" value="1"/>
</dbReference>
<evidence type="ECO:0000256" key="3">
    <source>
        <dbReference type="ARBA" id="ARBA00022685"/>
    </source>
</evidence>
<dbReference type="GeneID" id="136818829"/>
<dbReference type="InterPro" id="IPR002884">
    <property type="entry name" value="P_dom"/>
</dbReference>
<dbReference type="InterPro" id="IPR008979">
    <property type="entry name" value="Galactose-bd-like_sf"/>
</dbReference>
<feature type="active site" description="Charge relay system" evidence="11 12">
    <location>
        <position position="208"/>
    </location>
</feature>
<dbReference type="FunFam" id="2.60.120.260:FF:000006">
    <property type="entry name" value="Proprotein convertase subtilisin/kexin type 5"/>
    <property type="match status" value="1"/>
</dbReference>
<dbReference type="GO" id="GO:0000139">
    <property type="term" value="C:Golgi membrane"/>
    <property type="evidence" value="ECO:0007669"/>
    <property type="project" value="TreeGrafter"/>
</dbReference>
<proteinExistence type="inferred from homology"/>
<keyword evidence="13" id="KW-0472">Membrane</keyword>
<dbReference type="InterPro" id="IPR032815">
    <property type="entry name" value="S8_pro-domain"/>
</dbReference>
<evidence type="ECO:0000256" key="9">
    <source>
        <dbReference type="ARBA" id="ARBA00023157"/>
    </source>
</evidence>
<evidence type="ECO:0000256" key="1">
    <source>
        <dbReference type="ARBA" id="ARBA00005325"/>
    </source>
</evidence>
<dbReference type="RefSeq" id="XP_066931193.1">
    <property type="nucleotide sequence ID" value="XM_067075092.1"/>
</dbReference>
<evidence type="ECO:0000256" key="2">
    <source>
        <dbReference type="ARBA" id="ARBA00022670"/>
    </source>
</evidence>
<dbReference type="PROSITE" id="PS00136">
    <property type="entry name" value="SUBTILASE_ASP"/>
    <property type="match status" value="1"/>
</dbReference>
<keyword evidence="8" id="KW-0865">Zymogen</keyword>
<dbReference type="InterPro" id="IPR000209">
    <property type="entry name" value="Peptidase_S8/S53_dom"/>
</dbReference>
<dbReference type="PROSITE" id="PS00138">
    <property type="entry name" value="SUBTILASE_SER"/>
    <property type="match status" value="1"/>
</dbReference>
<dbReference type="Proteomes" id="UP000594262">
    <property type="component" value="Unplaced"/>
</dbReference>
<keyword evidence="3" id="KW-0165">Cleavage on pair of basic residues</keyword>
<dbReference type="InterPro" id="IPR023827">
    <property type="entry name" value="Peptidase_S8_Asp-AS"/>
</dbReference>
<reference evidence="16" key="1">
    <citation type="submission" date="2021-01" db="UniProtKB">
        <authorList>
            <consortium name="EnsemblMetazoa"/>
        </authorList>
    </citation>
    <scope>IDENTIFICATION</scope>
</reference>
<keyword evidence="5 12" id="KW-0378">Hydrolase</keyword>
<feature type="transmembrane region" description="Helical" evidence="13">
    <location>
        <begin position="631"/>
        <end position="654"/>
    </location>
</feature>
<evidence type="ECO:0000256" key="4">
    <source>
        <dbReference type="ARBA" id="ARBA00022729"/>
    </source>
</evidence>
<dbReference type="Gene3D" id="2.60.120.260">
    <property type="entry name" value="Galactose-binding domain-like"/>
    <property type="match status" value="1"/>
</dbReference>
<dbReference type="AlphaFoldDB" id="A0A7M5VAS4"/>
<dbReference type="InterPro" id="IPR015500">
    <property type="entry name" value="Peptidase_S8_subtilisin-rel"/>
</dbReference>
<dbReference type="InterPro" id="IPR034182">
    <property type="entry name" value="Kexin/furin"/>
</dbReference>
<keyword evidence="9" id="KW-1015">Disulfide bond</keyword>